<evidence type="ECO:0000256" key="11">
    <source>
        <dbReference type="ARBA" id="ARBA00022786"/>
    </source>
</evidence>
<evidence type="ECO:0000313" key="18">
    <source>
        <dbReference type="Proteomes" id="UP000489600"/>
    </source>
</evidence>
<feature type="compositionally biased region" description="Acidic residues" evidence="14">
    <location>
        <begin position="1"/>
        <end position="10"/>
    </location>
</feature>
<dbReference type="Proteomes" id="UP000489600">
    <property type="component" value="Unassembled WGS sequence"/>
</dbReference>
<evidence type="ECO:0000256" key="4">
    <source>
        <dbReference type="ARBA" id="ARBA00004906"/>
    </source>
</evidence>
<dbReference type="GO" id="GO:0008270">
    <property type="term" value="F:zinc ion binding"/>
    <property type="evidence" value="ECO:0007669"/>
    <property type="project" value="UniProtKB-KW"/>
</dbReference>
<dbReference type="Pfam" id="PF22191">
    <property type="entry name" value="IBR_1"/>
    <property type="match status" value="1"/>
</dbReference>
<feature type="compositionally biased region" description="Acidic residues" evidence="14">
    <location>
        <begin position="17"/>
        <end position="32"/>
    </location>
</feature>
<dbReference type="InterPro" id="IPR031127">
    <property type="entry name" value="E3_UB_ligase_RBR"/>
</dbReference>
<evidence type="ECO:0000256" key="6">
    <source>
        <dbReference type="ARBA" id="ARBA00012251"/>
    </source>
</evidence>
<dbReference type="PANTHER" id="PTHR11685">
    <property type="entry name" value="RBR FAMILY RING FINGER AND IBR DOMAIN-CONTAINING"/>
    <property type="match status" value="1"/>
</dbReference>
<evidence type="ECO:0000256" key="14">
    <source>
        <dbReference type="SAM" id="MobiDB-lite"/>
    </source>
</evidence>
<dbReference type="PROSITE" id="PS51873">
    <property type="entry name" value="TRIAD"/>
    <property type="match status" value="1"/>
</dbReference>
<dbReference type="Pfam" id="PF01485">
    <property type="entry name" value="IBR"/>
    <property type="match status" value="1"/>
</dbReference>
<dbReference type="InterPro" id="IPR001841">
    <property type="entry name" value="Znf_RING"/>
</dbReference>
<evidence type="ECO:0000256" key="2">
    <source>
        <dbReference type="ARBA" id="ARBA00001947"/>
    </source>
</evidence>
<keyword evidence="9" id="KW-0677">Repeat</keyword>
<evidence type="ECO:0000259" key="16">
    <source>
        <dbReference type="PROSITE" id="PS51873"/>
    </source>
</evidence>
<dbReference type="PROSITE" id="PS00518">
    <property type="entry name" value="ZF_RING_1"/>
    <property type="match status" value="1"/>
</dbReference>
<dbReference type="GO" id="GO:0016567">
    <property type="term" value="P:protein ubiquitination"/>
    <property type="evidence" value="ECO:0007669"/>
    <property type="project" value="UniProtKB-UniPathway"/>
</dbReference>
<sequence>MDYSDDDMLEDNYHYSDDDDVRDSEYMDEEDSTSNRAQIGYVVLKEEDIHKHQRDDIERVSTILSISQAEAIVLLLHTHWSVSKVEDEWFTNEDRVRSLVGILKEHVFEYNHCREVNVACGICFESYAQNEILTVSCGHPYCITCWTGYIAAKIDDGPGCLMVKCPEPSCSAAIGQDLIDKVTNEKDKDKYYSFCWNCTEDAHRPVDCETVSKWIFKNNDESENTTWILGNTKPCPKCKRYIEKNMGCMHMTCSSPCKHEFCWLCLSDWQTTTQHNCNKFDEDDENETKRKMAKNASERYMHYYERWASNQSSRLKAMEDLEKLQSVQLKELSYKQGTPETQLQFTVEAWLQIIECRRVLKWTFAYGYYLPNHEQAKKQFFEYLQGEAEAGLERLHHCAESELNHFVSNTEGSPKNFSDFRNKLIGLTKVTKTYFENLVKALENGLADVSKSPTNSESFLEKDNKIVR</sequence>
<comment type="catalytic activity">
    <reaction evidence="1">
        <text>[E2 ubiquitin-conjugating enzyme]-S-ubiquitinyl-L-cysteine + [acceptor protein]-L-lysine = [E2 ubiquitin-conjugating enzyme]-L-cysteine + [acceptor protein]-N(6)-ubiquitinyl-L-lysine.</text>
        <dbReference type="EC" id="2.3.2.31"/>
    </reaction>
</comment>
<feature type="region of interest" description="Disordered" evidence="14">
    <location>
        <begin position="1"/>
        <end position="33"/>
    </location>
</feature>
<keyword evidence="8" id="KW-0479">Metal-binding</keyword>
<comment type="function">
    <text evidence="3">Might act as an E3 ubiquitin-protein ligase, or as part of E3 complex, which accepts ubiquitin from specific E2 ubiquitin-conjugating enzymes and then transfers it to substrates.</text>
</comment>
<keyword evidence="7" id="KW-0808">Transferase</keyword>
<protein>
    <recommendedName>
        <fullName evidence="6">RBR-type E3 ubiquitin transferase</fullName>
        <ecNumber evidence="6">2.3.2.31</ecNumber>
    </recommendedName>
</protein>
<dbReference type="Gene3D" id="3.30.40.10">
    <property type="entry name" value="Zinc/RING finger domain, C3HC4 (zinc finger)"/>
    <property type="match status" value="1"/>
</dbReference>
<comment type="pathway">
    <text evidence="4">Protein modification; protein ubiquitination.</text>
</comment>
<dbReference type="PROSITE" id="PS50089">
    <property type="entry name" value="ZF_RING_2"/>
    <property type="match status" value="1"/>
</dbReference>
<evidence type="ECO:0000256" key="9">
    <source>
        <dbReference type="ARBA" id="ARBA00022737"/>
    </source>
</evidence>
<dbReference type="FunFam" id="3.30.40.10:FF:000019">
    <property type="entry name" value="RBR-type E3 ubiquitin transferase"/>
    <property type="match status" value="1"/>
</dbReference>
<feature type="compositionally biased region" description="Basic and acidic residues" evidence="14">
    <location>
        <begin position="459"/>
        <end position="468"/>
    </location>
</feature>
<dbReference type="UniPathway" id="UPA00143"/>
<gene>
    <name evidence="17" type="ORF">ANE_LOCUS17919</name>
</gene>
<dbReference type="Gene3D" id="1.20.120.1750">
    <property type="match status" value="1"/>
</dbReference>
<organism evidence="17 18">
    <name type="scientific">Arabis nemorensis</name>
    <dbReference type="NCBI Taxonomy" id="586526"/>
    <lineage>
        <taxon>Eukaryota</taxon>
        <taxon>Viridiplantae</taxon>
        <taxon>Streptophyta</taxon>
        <taxon>Embryophyta</taxon>
        <taxon>Tracheophyta</taxon>
        <taxon>Spermatophyta</taxon>
        <taxon>Magnoliopsida</taxon>
        <taxon>eudicotyledons</taxon>
        <taxon>Gunneridae</taxon>
        <taxon>Pentapetalae</taxon>
        <taxon>rosids</taxon>
        <taxon>malvids</taxon>
        <taxon>Brassicales</taxon>
        <taxon>Brassicaceae</taxon>
        <taxon>Arabideae</taxon>
        <taxon>Arabis</taxon>
    </lineage>
</organism>
<evidence type="ECO:0000256" key="7">
    <source>
        <dbReference type="ARBA" id="ARBA00022679"/>
    </source>
</evidence>
<dbReference type="InterPro" id="IPR013083">
    <property type="entry name" value="Znf_RING/FYVE/PHD"/>
</dbReference>
<dbReference type="FunFam" id="1.20.120.1750:FF:000027">
    <property type="entry name" value="RBR-type E3 ubiquitin transferase"/>
    <property type="match status" value="1"/>
</dbReference>
<keyword evidence="12" id="KW-0862">Zinc</keyword>
<dbReference type="SUPFAM" id="SSF57850">
    <property type="entry name" value="RING/U-box"/>
    <property type="match status" value="2"/>
</dbReference>
<evidence type="ECO:0000259" key="15">
    <source>
        <dbReference type="PROSITE" id="PS50089"/>
    </source>
</evidence>
<proteinExistence type="inferred from homology"/>
<dbReference type="InterPro" id="IPR017907">
    <property type="entry name" value="Znf_RING_CS"/>
</dbReference>
<feature type="domain" description="RING-type" evidence="15">
    <location>
        <begin position="120"/>
        <end position="166"/>
    </location>
</feature>
<comment type="cofactor">
    <cofactor evidence="2">
        <name>Zn(2+)</name>
        <dbReference type="ChEBI" id="CHEBI:29105"/>
    </cofactor>
</comment>
<comment type="similarity">
    <text evidence="5">Belongs to the RBR family. Ariadne subfamily.</text>
</comment>
<evidence type="ECO:0000256" key="12">
    <source>
        <dbReference type="ARBA" id="ARBA00022833"/>
    </source>
</evidence>
<keyword evidence="11" id="KW-0833">Ubl conjugation pathway</keyword>
<evidence type="ECO:0000256" key="1">
    <source>
        <dbReference type="ARBA" id="ARBA00001798"/>
    </source>
</evidence>
<dbReference type="Pfam" id="PF19422">
    <property type="entry name" value="Ariadne"/>
    <property type="match status" value="1"/>
</dbReference>
<name>A0A565C1K5_9BRAS</name>
<evidence type="ECO:0000256" key="13">
    <source>
        <dbReference type="PROSITE-ProRule" id="PRU00175"/>
    </source>
</evidence>
<dbReference type="AlphaFoldDB" id="A0A565C1K5"/>
<evidence type="ECO:0000256" key="5">
    <source>
        <dbReference type="ARBA" id="ARBA00005884"/>
    </source>
</evidence>
<dbReference type="EC" id="2.3.2.31" evidence="6"/>
<accession>A0A565C1K5</accession>
<dbReference type="InterPro" id="IPR002867">
    <property type="entry name" value="IBR_dom"/>
</dbReference>
<dbReference type="InterPro" id="IPR045840">
    <property type="entry name" value="Ariadne"/>
</dbReference>
<evidence type="ECO:0000313" key="17">
    <source>
        <dbReference type="EMBL" id="VVB07475.1"/>
    </source>
</evidence>
<evidence type="ECO:0000256" key="8">
    <source>
        <dbReference type="ARBA" id="ARBA00022723"/>
    </source>
</evidence>
<dbReference type="InterPro" id="IPR044066">
    <property type="entry name" value="TRIAD_supradom"/>
</dbReference>
<feature type="region of interest" description="Disordered" evidence="14">
    <location>
        <begin position="449"/>
        <end position="468"/>
    </location>
</feature>
<feature type="domain" description="RING-type" evidence="16">
    <location>
        <begin position="116"/>
        <end position="281"/>
    </location>
</feature>
<dbReference type="GO" id="GO:0061630">
    <property type="term" value="F:ubiquitin protein ligase activity"/>
    <property type="evidence" value="ECO:0007669"/>
    <property type="project" value="UniProtKB-EC"/>
</dbReference>
<dbReference type="OrthoDB" id="10009520at2759"/>
<evidence type="ECO:0000256" key="10">
    <source>
        <dbReference type="ARBA" id="ARBA00022771"/>
    </source>
</evidence>
<evidence type="ECO:0000256" key="3">
    <source>
        <dbReference type="ARBA" id="ARBA00003976"/>
    </source>
</evidence>
<keyword evidence="18" id="KW-1185">Reference proteome</keyword>
<dbReference type="EMBL" id="CABITT030000006">
    <property type="protein sequence ID" value="VVB07475.1"/>
    <property type="molecule type" value="Genomic_DNA"/>
</dbReference>
<keyword evidence="10 13" id="KW-0863">Zinc-finger</keyword>
<comment type="caution">
    <text evidence="17">The sequence shown here is derived from an EMBL/GenBank/DDBJ whole genome shotgun (WGS) entry which is preliminary data.</text>
</comment>
<reference evidence="17" key="1">
    <citation type="submission" date="2019-07" db="EMBL/GenBank/DDBJ databases">
        <authorList>
            <person name="Dittberner H."/>
        </authorList>
    </citation>
    <scope>NUCLEOTIDE SEQUENCE [LARGE SCALE GENOMIC DNA]</scope>
</reference>